<feature type="repeat" description="RCC1" evidence="2">
    <location>
        <begin position="1127"/>
        <end position="1178"/>
    </location>
</feature>
<protein>
    <submittedName>
        <fullName evidence="4">X-linked retinitis pigmentosa GTPase regulator-like</fullName>
    </submittedName>
</protein>
<comment type="caution">
    <text evidence="4">The sequence shown here is derived from an EMBL/GenBank/DDBJ whole genome shotgun (WGS) entry which is preliminary data.</text>
</comment>
<sequence length="1362" mass="150361">MAYHLFHLSTLLSVSDEDQTLIGNTHHYKRQSGTDGKAGTADHGIYTSITKCAFDQVDDISVSLIICSNHFITLLVEEAGRPPMEKSVQWFLASGKTVKAVRLIGSCLWALLVTADASLYILPVLPLVNQSWKETFSTTTSSPKYSTTDITTILLKNQKHTKPTSLVCWSSRFTKSDVCLVGTEEGEVVFVDLKAKQEVMRVRIGDAVMSLELVHHGKSVTYLLISTVSNNQFGLLLEQKNSTAGSLTNSLEVEASDLEYTLVKSSDAISSILGSEVNDPMFRPLRFDQFLRTVQLSTQIVKGNCLIIAHCLCSNILKVYDSSLDSWLTLFVYSIPISSDKVLLTDHFIFALTRANKLQHTTITVLSSKLSETSGYEHHHSSDAKMQKLLLPAGERIIGIYKQLFPTVAGKTASVSSSEEGTDIGNSARSEADRNGKDEDRKGSCSSHSFVDGCIIFTDKAVYQIKPRLNFEEFFLSLIDEGSNKQAENLGMTLDLDMSSLFVRAAEHRLQQREVQEAIKLFRLSRSSLTVQALLLTKHNFLQEALSVIENALGKQGDVSHSDCRKLASIAIKCLICQLHKSKNKKENIRHLQTFLADSFDYDEVAAIRLLGEHSLWDAMLEMARTRGHVMVAMETVLDKCPLPMSSSLFKKLKSPAYIHAFVSAKNGAFMEKLSTADAMDMLMSKVDLIFRHLTFIEQSLPSLTVLQLLQLAVVLDPTKPKMMSLFETHRGRSLSSSSLTSLDSSGSLDFWSEEALLPDANVLVKSFIFILTELYWRRIQDGYNISQEPLLSDIDRDYVVSRNSGEEQAYVNKNSGVQRNLVSCGRHHTGLISSGELYTWGSATHGRLGHGSIIPVNGSSPPLRVETLHMHHQQVIAISCGNKHTLALTSTDKVYAWGSSAYGQLGTGDRKIRTHPTLVEELQGRGCVEIVCGQYHCLARTQGNRVWSWGWGVHGQLGHGDIEDQLIPKPIASLLDKDIVSVGAGACHSGVLSSDGKVWMFGSGAFGQLGTDEISKSSLPVLLCHLADQPIKTLACGYYHSVAVIDSEPEKLYVWGKSPYEIRMVLQVTRKLRSQTRKSKKASHGGVQDADRDYMKPELVDMEHLTSPVKKIVCACTHSVLLTDSGQVFTWGRNDSDQLGNPSIHKKFIPKPLPILEKQIVADIGAGLDFTVAVNHYGGVLSWGAADSNQLGYSVNQNFLLSPTTSSTSVASPKKVPNIPLITIPAEMLSPYRGRSISDEIEAEGNAARGRFITSPKTVIDKLLADLPTSNLALPSLNDPDQAPYSRVSLLATLNHLRDYYSVSEVVNFCKDHQLWSLAAEVRLMEKDFESALLCNFELLKKEQSSKILEKTMSCLDSFLG</sequence>
<organism evidence="4 5">
    <name type="scientific">Holothuria leucospilota</name>
    <name type="common">Black long sea cucumber</name>
    <name type="synonym">Mertensiothuria leucospilota</name>
    <dbReference type="NCBI Taxonomy" id="206669"/>
    <lineage>
        <taxon>Eukaryota</taxon>
        <taxon>Metazoa</taxon>
        <taxon>Echinodermata</taxon>
        <taxon>Eleutherozoa</taxon>
        <taxon>Echinozoa</taxon>
        <taxon>Holothuroidea</taxon>
        <taxon>Aspidochirotacea</taxon>
        <taxon>Aspidochirotida</taxon>
        <taxon>Holothuriidae</taxon>
        <taxon>Holothuria</taxon>
    </lineage>
</organism>
<feature type="repeat" description="RCC1" evidence="2">
    <location>
        <begin position="997"/>
        <end position="1048"/>
    </location>
</feature>
<dbReference type="Proteomes" id="UP001152320">
    <property type="component" value="Unassembled WGS sequence"/>
</dbReference>
<evidence type="ECO:0000256" key="1">
    <source>
        <dbReference type="ARBA" id="ARBA00022737"/>
    </source>
</evidence>
<keyword evidence="1" id="KW-0677">Repeat</keyword>
<feature type="compositionally biased region" description="Basic and acidic residues" evidence="3">
    <location>
        <begin position="430"/>
        <end position="443"/>
    </location>
</feature>
<name>A0A9Q0Y9A3_HOLLE</name>
<dbReference type="PROSITE" id="PS50012">
    <property type="entry name" value="RCC1_3"/>
    <property type="match status" value="5"/>
</dbReference>
<dbReference type="InterPro" id="IPR051625">
    <property type="entry name" value="Signaling_Regulatory_Domain"/>
</dbReference>
<dbReference type="EMBL" id="JAIZAY010000486">
    <property type="protein sequence ID" value="KAJ8018268.1"/>
    <property type="molecule type" value="Genomic_DNA"/>
</dbReference>
<dbReference type="PANTHER" id="PTHR22872:SF2">
    <property type="entry name" value="INHIBITOR OF BRUTON TYROSINE KINASE"/>
    <property type="match status" value="1"/>
</dbReference>
<dbReference type="InterPro" id="IPR000408">
    <property type="entry name" value="Reg_chr_condens"/>
</dbReference>
<dbReference type="PROSITE" id="PS00626">
    <property type="entry name" value="RCC1_2"/>
    <property type="match status" value="2"/>
</dbReference>
<keyword evidence="5" id="KW-1185">Reference proteome</keyword>
<gene>
    <name evidence="4" type="ORF">HOLleu_43831</name>
</gene>
<proteinExistence type="predicted"/>
<dbReference type="Pfam" id="PF00415">
    <property type="entry name" value="RCC1"/>
    <property type="match status" value="5"/>
</dbReference>
<dbReference type="Gene3D" id="2.130.10.30">
    <property type="entry name" value="Regulator of chromosome condensation 1/beta-lactamase-inhibitor protein II"/>
    <property type="match status" value="2"/>
</dbReference>
<evidence type="ECO:0000313" key="4">
    <source>
        <dbReference type="EMBL" id="KAJ8018268.1"/>
    </source>
</evidence>
<feature type="compositionally biased region" description="Polar residues" evidence="3">
    <location>
        <begin position="416"/>
        <end position="429"/>
    </location>
</feature>
<accession>A0A9Q0Y9A3</accession>
<dbReference type="PANTHER" id="PTHR22872">
    <property type="entry name" value="BTK-BINDING PROTEIN-RELATED"/>
    <property type="match status" value="1"/>
</dbReference>
<dbReference type="PRINTS" id="PR00633">
    <property type="entry name" value="RCCNDNSATION"/>
</dbReference>
<evidence type="ECO:0000256" key="2">
    <source>
        <dbReference type="PROSITE-ProRule" id="PRU00235"/>
    </source>
</evidence>
<dbReference type="SUPFAM" id="SSF50985">
    <property type="entry name" value="RCC1/BLIP-II"/>
    <property type="match status" value="2"/>
</dbReference>
<reference evidence="4" key="1">
    <citation type="submission" date="2021-10" db="EMBL/GenBank/DDBJ databases">
        <title>Tropical sea cucumber genome reveals ecological adaptation and Cuvierian tubules defense mechanism.</title>
        <authorList>
            <person name="Chen T."/>
        </authorList>
    </citation>
    <scope>NUCLEOTIDE SEQUENCE</scope>
    <source>
        <strain evidence="4">Nanhai2018</strain>
        <tissue evidence="4">Muscle</tissue>
    </source>
</reference>
<feature type="repeat" description="RCC1" evidence="2">
    <location>
        <begin position="836"/>
        <end position="892"/>
    </location>
</feature>
<evidence type="ECO:0000256" key="3">
    <source>
        <dbReference type="SAM" id="MobiDB-lite"/>
    </source>
</evidence>
<dbReference type="OrthoDB" id="16281at2759"/>
<feature type="region of interest" description="Disordered" evidence="3">
    <location>
        <begin position="416"/>
        <end position="447"/>
    </location>
</feature>
<feature type="repeat" description="RCC1" evidence="2">
    <location>
        <begin position="893"/>
        <end position="944"/>
    </location>
</feature>
<dbReference type="InterPro" id="IPR009091">
    <property type="entry name" value="RCC1/BLIP-II"/>
</dbReference>
<feature type="repeat" description="RCC1" evidence="2">
    <location>
        <begin position="945"/>
        <end position="996"/>
    </location>
</feature>
<evidence type="ECO:0000313" key="5">
    <source>
        <dbReference type="Proteomes" id="UP001152320"/>
    </source>
</evidence>